<evidence type="ECO:0000259" key="2">
    <source>
        <dbReference type="PROSITE" id="PS50110"/>
    </source>
</evidence>
<dbReference type="InterPro" id="IPR001789">
    <property type="entry name" value="Sig_transdc_resp-reg_receiver"/>
</dbReference>
<keyword evidence="1" id="KW-0597">Phosphoprotein</keyword>
<dbReference type="SUPFAM" id="SSF52172">
    <property type="entry name" value="CheY-like"/>
    <property type="match status" value="1"/>
</dbReference>
<dbReference type="AlphaFoldDB" id="A0A9D2HFJ4"/>
<feature type="domain" description="CheW-like" evidence="3">
    <location>
        <begin position="14"/>
        <end position="163"/>
    </location>
</feature>
<dbReference type="SUPFAM" id="SSF50341">
    <property type="entry name" value="CheW-like"/>
    <property type="match status" value="1"/>
</dbReference>
<feature type="domain" description="Response regulatory" evidence="2">
    <location>
        <begin position="190"/>
        <end position="319"/>
    </location>
</feature>
<dbReference type="Gene3D" id="2.30.30.40">
    <property type="entry name" value="SH3 Domains"/>
    <property type="match status" value="1"/>
</dbReference>
<proteinExistence type="predicted"/>
<dbReference type="Gene3D" id="2.40.50.180">
    <property type="entry name" value="CheA-289, Domain 4"/>
    <property type="match status" value="1"/>
</dbReference>
<dbReference type="PANTHER" id="PTHR47233">
    <property type="entry name" value="CHEMOTAXIS PROTEIN CHEV"/>
    <property type="match status" value="1"/>
</dbReference>
<evidence type="ECO:0000313" key="5">
    <source>
        <dbReference type="Proteomes" id="UP000824225"/>
    </source>
</evidence>
<evidence type="ECO:0000259" key="3">
    <source>
        <dbReference type="PROSITE" id="PS50851"/>
    </source>
</evidence>
<dbReference type="Pfam" id="PF01584">
    <property type="entry name" value="CheW"/>
    <property type="match status" value="1"/>
</dbReference>
<dbReference type="GO" id="GO:0000160">
    <property type="term" value="P:phosphorelay signal transduction system"/>
    <property type="evidence" value="ECO:0007669"/>
    <property type="project" value="InterPro"/>
</dbReference>
<dbReference type="EMBL" id="DXAN01000032">
    <property type="protein sequence ID" value="HJA09574.1"/>
    <property type="molecule type" value="Genomic_DNA"/>
</dbReference>
<dbReference type="PROSITE" id="PS50110">
    <property type="entry name" value="RESPONSE_REGULATORY"/>
    <property type="match status" value="1"/>
</dbReference>
<dbReference type="PANTHER" id="PTHR47233:SF3">
    <property type="entry name" value="CHEMOTAXIS PROTEIN CHEV"/>
    <property type="match status" value="1"/>
</dbReference>
<dbReference type="GO" id="GO:0006935">
    <property type="term" value="P:chemotaxis"/>
    <property type="evidence" value="ECO:0007669"/>
    <property type="project" value="InterPro"/>
</dbReference>
<dbReference type="SMART" id="SM00448">
    <property type="entry name" value="REC"/>
    <property type="match status" value="1"/>
</dbReference>
<reference evidence="4" key="1">
    <citation type="journal article" date="2021" name="PeerJ">
        <title>Extensive microbial diversity within the chicken gut microbiome revealed by metagenomics and culture.</title>
        <authorList>
            <person name="Gilroy R."/>
            <person name="Ravi A."/>
            <person name="Getino M."/>
            <person name="Pursley I."/>
            <person name="Horton D.L."/>
            <person name="Alikhan N.F."/>
            <person name="Baker D."/>
            <person name="Gharbi K."/>
            <person name="Hall N."/>
            <person name="Watson M."/>
            <person name="Adriaenssens E.M."/>
            <person name="Foster-Nyarko E."/>
            <person name="Jarju S."/>
            <person name="Secka A."/>
            <person name="Antonio M."/>
            <person name="Oren A."/>
            <person name="Chaudhuri R.R."/>
            <person name="La Ragione R."/>
            <person name="Hildebrand F."/>
            <person name="Pallen M.J."/>
        </authorList>
    </citation>
    <scope>NUCLEOTIDE SEQUENCE</scope>
    <source>
        <strain evidence="4">CHK186-16707</strain>
    </source>
</reference>
<dbReference type="SMART" id="SM00260">
    <property type="entry name" value="CheW"/>
    <property type="match status" value="1"/>
</dbReference>
<dbReference type="InterPro" id="IPR024181">
    <property type="entry name" value="Chemotax_regulator_CheV"/>
</dbReference>
<gene>
    <name evidence="4" type="ORF">H9962_10380</name>
</gene>
<evidence type="ECO:0000256" key="1">
    <source>
        <dbReference type="PROSITE-ProRule" id="PRU00169"/>
    </source>
</evidence>
<accession>A0A9D2HFJ4</accession>
<dbReference type="Proteomes" id="UP000824225">
    <property type="component" value="Unassembled WGS sequence"/>
</dbReference>
<sequence>MSQKNILLDANSNELELIEFYIDEVQSDGSSYRGYYGMNVAKVIEIIRQPEVTGMPSKHHAAALGTFNLRGRVLPLVDLAVWLGKEMVRNDALKVIVSEYSGVVTAFLVSGVTRIHRMGWSQVEPPSKHVQSYSGQSVTGVVRIDDRILFILDMEQLIATMNPNLDMNLMVDRMEQDQDGVRVEDADQFHILVADDSLSIRTIITRTLERAGYRVTKASSGKEAWDILEDLRRRSNDTGVPLHSLLDVVISDIEMPEMDGHALTRKIKGDPVLKQLPVVLFSSLITDTMRHRGREAGADYQISKPDLPNLTKQVRSIITEAHGK</sequence>
<dbReference type="InterPro" id="IPR011006">
    <property type="entry name" value="CheY-like_superfamily"/>
</dbReference>
<evidence type="ECO:0000313" key="4">
    <source>
        <dbReference type="EMBL" id="HJA09574.1"/>
    </source>
</evidence>
<dbReference type="InterPro" id="IPR002545">
    <property type="entry name" value="CheW-lke_dom"/>
</dbReference>
<name>A0A9D2HFJ4_9BACT</name>
<dbReference type="Gene3D" id="3.40.50.2300">
    <property type="match status" value="1"/>
</dbReference>
<dbReference type="PIRSF" id="PIRSF002867">
    <property type="entry name" value="CheV"/>
    <property type="match status" value="1"/>
</dbReference>
<dbReference type="Pfam" id="PF00072">
    <property type="entry name" value="Response_reg"/>
    <property type="match status" value="1"/>
</dbReference>
<protein>
    <submittedName>
        <fullName evidence="4">Chemotaxis protein</fullName>
    </submittedName>
</protein>
<dbReference type="PROSITE" id="PS50851">
    <property type="entry name" value="CHEW"/>
    <property type="match status" value="1"/>
</dbReference>
<reference evidence="4" key="2">
    <citation type="submission" date="2021-04" db="EMBL/GenBank/DDBJ databases">
        <authorList>
            <person name="Gilroy R."/>
        </authorList>
    </citation>
    <scope>NUCLEOTIDE SEQUENCE</scope>
    <source>
        <strain evidence="4">CHK186-16707</strain>
    </source>
</reference>
<comment type="caution">
    <text evidence="4">The sequence shown here is derived from an EMBL/GenBank/DDBJ whole genome shotgun (WGS) entry which is preliminary data.</text>
</comment>
<feature type="modified residue" description="4-aspartylphosphate" evidence="1">
    <location>
        <position position="252"/>
    </location>
</feature>
<organism evidence="4 5">
    <name type="scientific">Candidatus Mailhella merdigallinarum</name>
    <dbReference type="NCBI Taxonomy" id="2838658"/>
    <lineage>
        <taxon>Bacteria</taxon>
        <taxon>Pseudomonadati</taxon>
        <taxon>Thermodesulfobacteriota</taxon>
        <taxon>Desulfovibrionia</taxon>
        <taxon>Desulfovibrionales</taxon>
        <taxon>Desulfovibrionaceae</taxon>
        <taxon>Mailhella</taxon>
    </lineage>
</organism>
<dbReference type="InterPro" id="IPR036061">
    <property type="entry name" value="CheW-like_dom_sf"/>
</dbReference>